<keyword evidence="3" id="KW-0378">Hydrolase</keyword>
<comment type="cofactor">
    <cofactor evidence="1">
        <name>Zn(2+)</name>
        <dbReference type="ChEBI" id="CHEBI:29105"/>
    </cofactor>
</comment>
<dbReference type="Gene3D" id="3.60.15.10">
    <property type="entry name" value="Ribonuclease Z/Hydroxyacylglutathione hydrolase-like"/>
    <property type="match status" value="1"/>
</dbReference>
<dbReference type="InterPro" id="IPR052159">
    <property type="entry name" value="Competence_DNA_uptake"/>
</dbReference>
<sequence length="378" mass="42641">MLNTAQDVIIPKLPGIFRTIFLYTGQGESTLMVIPTGPQTSDYQFILVDSDWDKEPGEVDLVALFKDLFVDGGQIDVFINTHPHDDHVGGIRGIYDEIGITEVWHSNHKPAGKHQDAYAELRYVLGKVGKANEYHLKGTDDINKIRRTDDTEVIKPLGLIDYVVLSPSEYLCDDIAEEEGDARNRRIHEQCGVIKFSYGRNPKHILITGDSDKTAWQDHITTYHFNKLPTNILSASHHGSYTFFKDSREDEEVYDAHLKQMQPAYLIVSAPKQTDSPHKHPDDEAMAIYRQHIDEEGIFHLGDYKGGQKICVIVDITDDGTMDIQVDKRLVEAYGTDDTDKNPPKEESLRDRMASVAYVGSHGTRIDRQPMGSGYVVV</sequence>
<evidence type="ECO:0000259" key="5">
    <source>
        <dbReference type="Pfam" id="PF00753"/>
    </source>
</evidence>
<evidence type="ECO:0000313" key="6">
    <source>
        <dbReference type="EMBL" id="MFC5410676.1"/>
    </source>
</evidence>
<dbReference type="RefSeq" id="WP_379846550.1">
    <property type="nucleotide sequence ID" value="NZ_JBHSMA010000004.1"/>
</dbReference>
<protein>
    <submittedName>
        <fullName evidence="6">ComEC/Rec2 family competence protein</fullName>
    </submittedName>
</protein>
<dbReference type="InterPro" id="IPR001018">
    <property type="entry name" value="Beta-lactamase_class-B_CS"/>
</dbReference>
<evidence type="ECO:0000256" key="4">
    <source>
        <dbReference type="ARBA" id="ARBA00022833"/>
    </source>
</evidence>
<dbReference type="PANTHER" id="PTHR30619">
    <property type="entry name" value="DNA INTERNALIZATION/COMPETENCE PROTEIN COMEC/REC2"/>
    <property type="match status" value="1"/>
</dbReference>
<dbReference type="Pfam" id="PF00753">
    <property type="entry name" value="Lactamase_B"/>
    <property type="match status" value="1"/>
</dbReference>
<dbReference type="PROSITE" id="PS00743">
    <property type="entry name" value="BETA_LACTAMASE_B_1"/>
    <property type="match status" value="1"/>
</dbReference>
<name>A0ABW0IBN5_9BACT</name>
<comment type="caution">
    <text evidence="6">The sequence shown here is derived from an EMBL/GenBank/DDBJ whole genome shotgun (WGS) entry which is preliminary data.</text>
</comment>
<accession>A0ABW0IBN5</accession>
<evidence type="ECO:0000256" key="1">
    <source>
        <dbReference type="ARBA" id="ARBA00001947"/>
    </source>
</evidence>
<gene>
    <name evidence="6" type="ORF">ACFPMF_15240</name>
</gene>
<dbReference type="PANTHER" id="PTHR30619:SF1">
    <property type="entry name" value="RECOMBINATION PROTEIN 2"/>
    <property type="match status" value="1"/>
</dbReference>
<evidence type="ECO:0000256" key="2">
    <source>
        <dbReference type="ARBA" id="ARBA00022723"/>
    </source>
</evidence>
<evidence type="ECO:0000313" key="7">
    <source>
        <dbReference type="Proteomes" id="UP001596106"/>
    </source>
</evidence>
<dbReference type="InterPro" id="IPR001279">
    <property type="entry name" value="Metallo-B-lactamas"/>
</dbReference>
<dbReference type="EMBL" id="JBHSMA010000004">
    <property type="protein sequence ID" value="MFC5410676.1"/>
    <property type="molecule type" value="Genomic_DNA"/>
</dbReference>
<keyword evidence="2" id="KW-0479">Metal-binding</keyword>
<proteinExistence type="predicted"/>
<evidence type="ECO:0000256" key="3">
    <source>
        <dbReference type="ARBA" id="ARBA00022801"/>
    </source>
</evidence>
<dbReference type="InterPro" id="IPR036866">
    <property type="entry name" value="RibonucZ/Hydroxyglut_hydro"/>
</dbReference>
<keyword evidence="4" id="KW-0862">Zinc</keyword>
<keyword evidence="7" id="KW-1185">Reference proteome</keyword>
<dbReference type="SUPFAM" id="SSF56281">
    <property type="entry name" value="Metallo-hydrolase/oxidoreductase"/>
    <property type="match status" value="2"/>
</dbReference>
<feature type="domain" description="Metallo-beta-lactamase" evidence="5">
    <location>
        <begin position="46"/>
        <end position="164"/>
    </location>
</feature>
<dbReference type="Proteomes" id="UP001596106">
    <property type="component" value="Unassembled WGS sequence"/>
</dbReference>
<reference evidence="7" key="1">
    <citation type="journal article" date="2019" name="Int. J. Syst. Evol. Microbiol.">
        <title>The Global Catalogue of Microorganisms (GCM) 10K type strain sequencing project: providing services to taxonomists for standard genome sequencing and annotation.</title>
        <authorList>
            <consortium name="The Broad Institute Genomics Platform"/>
            <consortium name="The Broad Institute Genome Sequencing Center for Infectious Disease"/>
            <person name="Wu L."/>
            <person name="Ma J."/>
        </authorList>
    </citation>
    <scope>NUCLEOTIDE SEQUENCE [LARGE SCALE GENOMIC DNA]</scope>
    <source>
        <strain evidence="7">CCUG 55250</strain>
    </source>
</reference>
<organism evidence="6 7">
    <name type="scientific">Larkinella bovis</name>
    <dbReference type="NCBI Taxonomy" id="683041"/>
    <lineage>
        <taxon>Bacteria</taxon>
        <taxon>Pseudomonadati</taxon>
        <taxon>Bacteroidota</taxon>
        <taxon>Cytophagia</taxon>
        <taxon>Cytophagales</taxon>
        <taxon>Spirosomataceae</taxon>
        <taxon>Larkinella</taxon>
    </lineage>
</organism>